<organism evidence="2 3">
    <name type="scientific">Nonomuraea purpurea</name>
    <dbReference type="NCBI Taxonomy" id="1849276"/>
    <lineage>
        <taxon>Bacteria</taxon>
        <taxon>Bacillati</taxon>
        <taxon>Actinomycetota</taxon>
        <taxon>Actinomycetes</taxon>
        <taxon>Streptosporangiales</taxon>
        <taxon>Streptosporangiaceae</taxon>
        <taxon>Nonomuraea</taxon>
    </lineage>
</organism>
<evidence type="ECO:0000313" key="2">
    <source>
        <dbReference type="EMBL" id="MFC4009138.1"/>
    </source>
</evidence>
<proteinExistence type="predicted"/>
<dbReference type="RefSeq" id="WP_379529198.1">
    <property type="nucleotide sequence ID" value="NZ_JBHSBI010000008.1"/>
</dbReference>
<name>A0ABV8G5A7_9ACTN</name>
<keyword evidence="3" id="KW-1185">Reference proteome</keyword>
<evidence type="ECO:0000259" key="1">
    <source>
        <dbReference type="Pfam" id="PF04149"/>
    </source>
</evidence>
<dbReference type="InterPro" id="IPR007278">
    <property type="entry name" value="DUF397"/>
</dbReference>
<reference evidence="3" key="1">
    <citation type="journal article" date="2019" name="Int. J. Syst. Evol. Microbiol.">
        <title>The Global Catalogue of Microorganisms (GCM) 10K type strain sequencing project: providing services to taxonomists for standard genome sequencing and annotation.</title>
        <authorList>
            <consortium name="The Broad Institute Genomics Platform"/>
            <consortium name="The Broad Institute Genome Sequencing Center for Infectious Disease"/>
            <person name="Wu L."/>
            <person name="Ma J."/>
        </authorList>
    </citation>
    <scope>NUCLEOTIDE SEQUENCE [LARGE SCALE GENOMIC DNA]</scope>
    <source>
        <strain evidence="3">TBRC 1276</strain>
    </source>
</reference>
<comment type="caution">
    <text evidence="2">The sequence shown here is derived from an EMBL/GenBank/DDBJ whole genome shotgun (WGS) entry which is preliminary data.</text>
</comment>
<accession>A0ABV8G5A7</accession>
<dbReference type="Proteomes" id="UP001595851">
    <property type="component" value="Unassembled WGS sequence"/>
</dbReference>
<sequence>MPKKDVDLSRATWRTSTLSGSNGQCVSVAFVDGHVAVRHSKDVDGPVLVFTDSEWRAFTGGVHLGEFDLL</sequence>
<evidence type="ECO:0000313" key="3">
    <source>
        <dbReference type="Proteomes" id="UP001595851"/>
    </source>
</evidence>
<protein>
    <submittedName>
        <fullName evidence="2">DUF397 domain-containing protein</fullName>
    </submittedName>
</protein>
<feature type="domain" description="DUF397" evidence="1">
    <location>
        <begin position="11"/>
        <end position="62"/>
    </location>
</feature>
<gene>
    <name evidence="2" type="ORF">ACFOY2_18035</name>
</gene>
<dbReference type="EMBL" id="JBHSBI010000008">
    <property type="protein sequence ID" value="MFC4009138.1"/>
    <property type="molecule type" value="Genomic_DNA"/>
</dbReference>
<dbReference type="Pfam" id="PF04149">
    <property type="entry name" value="DUF397"/>
    <property type="match status" value="1"/>
</dbReference>